<comment type="caution">
    <text evidence="11">The sequence shown here is derived from an EMBL/GenBank/DDBJ whole genome shotgun (WGS) entry which is preliminary data.</text>
</comment>
<dbReference type="PANTHER" id="PTHR45615:SF27">
    <property type="entry name" value="MYOSIN HEAVY CHAIN, MUSCLE"/>
    <property type="match status" value="1"/>
</dbReference>
<feature type="region of interest" description="Disordered" evidence="8">
    <location>
        <begin position="1099"/>
        <end position="1143"/>
    </location>
</feature>
<evidence type="ECO:0000256" key="6">
    <source>
        <dbReference type="ARBA" id="ARBA00023263"/>
    </source>
</evidence>
<name>A0A6N7ERZ2_9GAMM</name>
<evidence type="ECO:0000256" key="4">
    <source>
        <dbReference type="ARBA" id="ARBA00022723"/>
    </source>
</evidence>
<dbReference type="GO" id="GO:0032982">
    <property type="term" value="C:myosin filament"/>
    <property type="evidence" value="ECO:0007669"/>
    <property type="project" value="TreeGrafter"/>
</dbReference>
<dbReference type="InterPro" id="IPR011047">
    <property type="entry name" value="Quinoprotein_ADH-like_sf"/>
</dbReference>
<feature type="coiled-coil region" evidence="7">
    <location>
        <begin position="458"/>
        <end position="492"/>
    </location>
</feature>
<dbReference type="PANTHER" id="PTHR45615">
    <property type="entry name" value="MYOSIN HEAVY CHAIN, NON-MUSCLE"/>
    <property type="match status" value="1"/>
</dbReference>
<feature type="compositionally biased region" description="Basic and acidic residues" evidence="8">
    <location>
        <begin position="2465"/>
        <end position="2476"/>
    </location>
</feature>
<dbReference type="Proteomes" id="UP000471298">
    <property type="component" value="Unassembled WGS sequence"/>
</dbReference>
<dbReference type="InterPro" id="IPR008707">
    <property type="entry name" value="B-propeller_PilY1"/>
</dbReference>
<feature type="region of interest" description="Disordered" evidence="8">
    <location>
        <begin position="861"/>
        <end position="1031"/>
    </location>
</feature>
<dbReference type="SUPFAM" id="SSF57997">
    <property type="entry name" value="Tropomyosin"/>
    <property type="match status" value="1"/>
</dbReference>
<feature type="region of interest" description="Disordered" evidence="8">
    <location>
        <begin position="1358"/>
        <end position="1382"/>
    </location>
</feature>
<dbReference type="GO" id="GO:0016460">
    <property type="term" value="C:myosin II complex"/>
    <property type="evidence" value="ECO:0007669"/>
    <property type="project" value="TreeGrafter"/>
</dbReference>
<dbReference type="InParanoid" id="A0A6N7ERZ2"/>
<keyword evidence="7" id="KW-0175">Coiled coil</keyword>
<dbReference type="GO" id="GO:0005737">
    <property type="term" value="C:cytoplasm"/>
    <property type="evidence" value="ECO:0007669"/>
    <property type="project" value="TreeGrafter"/>
</dbReference>
<keyword evidence="6" id="KW-0281">Fimbrium</keyword>
<keyword evidence="5" id="KW-0106">Calcium</keyword>
<keyword evidence="4" id="KW-0479">Metal-binding</keyword>
<dbReference type="GO" id="GO:0009289">
    <property type="term" value="C:pilus"/>
    <property type="evidence" value="ECO:0007669"/>
    <property type="project" value="UniProtKB-SubCell"/>
</dbReference>
<feature type="compositionally biased region" description="Polar residues" evidence="8">
    <location>
        <begin position="1371"/>
        <end position="1382"/>
    </location>
</feature>
<proteinExistence type="inferred from homology"/>
<feature type="compositionally biased region" description="Polar residues" evidence="8">
    <location>
        <begin position="1201"/>
        <end position="1210"/>
    </location>
</feature>
<keyword evidence="12" id="KW-1185">Reference proteome</keyword>
<keyword evidence="9" id="KW-0732">Signal</keyword>
<sequence length="2708" mass="293443">MNKLAKQAGLFLGLSASWALAIEVPDWPLELEDQPGERLVLLHVSKEHAMYESAFNNVSLTQTGTDWEYPKVEGQFNPRNEYRGYFNPYICYQYDSANDGFVIQGLVETPLTTQESINAGDTLINGDADINNNDNPEDDIELVGYYHCNAGSDENSPAYNPDGLWSGNYLNYITMSRMDLVRFQLYGGKKPDDGFTMTSLPSSDATVDPGPKSPLALERAQIPPDSHGWTIGYNLNSSRFVVGDASGEINADPDNNPESVCYPENPTEAYDINLNPVPSYQECDPENPDNGGPFTKKVDDDGVPIESDNLNLAWDFSDYDPITQEEYEALFLKLSNTWRLSHLTPFKDPDGTNHTLFANATVRAFDNAQTSASSLTVDLPDDRKPTLRVLANTSHNTWQWGSVPAPMHEARCWVANAAAAAGSGYSVGACDAGDGFFDFRVRLEVDCEREKELVVGLVGAIESDINDIIDAVQDAEEQLLKAEDKLEHYEGVKEELCGSDGNIDTEEVGTTLQALQNLKKDLLEQIADRVYQDLDATKGIPGIQEYLMRDNLVNVDKIIKTNIDVGNEGAPFANTIEAATTPGGFAQTVFAELDAYKDALDSLGVTNFEFPVGTTISLSSVLDTTEFDTRKEKLITELEAYRLLVNALAEPMTTANITALRNAQQNLIDAQTELQNWLKSEYDKLAAVTLEDTQAYQDLQDAESDLADAETALTDAETALTDAGDALGAAETALTAADTALGTAETALADADTALGTAETTLTDAGDALGAAETALTAADTALGTAETALADADTALGTAETALTDAGTALGTAETTLTDAGTALGTAETALTAADTALGTAETALTDAQTALNNLPASATPAETAAAQQAVNDAQAARDNAETARDNAQTARDNAQTARDNAETARDNAQTARDNAQTARDNAQTARDNAQTARDNAQTARDNAQTARDNAQTARDNAQTARDNAQTARDNAQTARDNAQTARDNAQTARDNAQTARDNAQTARDNAQTARDNAQTARDNAQGDLNAAPLPTIDGVAIGDYWTDATKAPQQMITAGNQIGTIPAPVVPGYTFTPSSHTTGNYVECTYNEGDRDLPEVTVQGPQDGTVDPGECTPGNSTEATTTAATGAPDSITAYTDPDEPADKRKEAVNWIKQLIDLQAMIDAQQITYTEQALACTEATDEVTDIEDLIDGTNEGGDNSGNDNLQNDFDSAGDQLDLGNERFRNTARRDIRFTRACAGNNVTGLIDRSGFLWGLMTTSYSNPDQGGVLRVEIGGDRGKIIDTINNLRVASEAGRNRDNSSVDSIAYNQSCITPGSAPLTNWENRGNCHNIADPNAEYLLEGLRYFSGEEDFRDKAGQAGVTDPGEDTRATPTNDFYNNGNGSNTVDTEYYVDFMGISVELPVAEEERNGQRWWTSDPIEEYGACSESMQLVYNVAGSSFDNDDIFNIDIPDPQDPYTTWNLVKSGDFGKTAVAQIEKSNVLIGASGADYVSFKFKNKDMHGQYRKGISSGGSYYVADITKHFDGLSGDVHNVYEDEEDGVRGEPSADCQGSAGQNNDGCSENLVDPLADIQGVRLMAVEAQHTLPRIRIPKKPLEEMDLSQADGEVIDEEGNTENAKNSSEYRKNSLFKEALADEYIEFIPVAQTQFGGDTYNPTNRIAAFEMVYEYNTREGFTNDGEPLIIDDQFYNKFTDEGRLDYDFEDTIGNPTIPRLVYDNLRLLAPSNMDESINEGRPAMQFIVTYNEQEAGSNFEGNFVVKYTIRVNADEKLDVIVEPLAASTSNNVKAGYIMAHADTESLQLVVDSSTMTTASTDPTPDDETDVVDSGYAFLTTDTEAFLRSPLWHAVEAGQPNRKQNYYVLHNITHEGLDYMLDNMNVNTVAPSSNFSCENGRRYLQSSTAPTSAVTGEFTYSFTAWFDFCGWAGDLRVYRIDEYGFMRGVRNGNVYTDEPFWSAGELLNKYYGASSHGARNVQFLSQPEDAEGSIIRGPAAFSAGNVLSSPLMKNKLLTDRIQSAVLGGDDSYVSSLANWLRGDDSNETDKGGAFRPRKALSGSNYSDAENNILGDIYGSSLVYVGAPTDLARNSQQPGYKNFYDGNKNRRKMVYVGANDGMVHAFDALTGEEIYALVLNSTANKISRIATPGYDCNNQRRRRFDLFEYSDADCHKFLVDGKQVAADVQINNEWKTVLVGTTGRGGRGLYAIDITNPGEIGDSPSSPNGITAMWEIEGGIPGTDYENLYYTFPEPTITQLSDGTWVVVMANGYDDAQGTGDSTSVQDGEEGSVASLFLINIEDGSLVDEIILDPGRAITDRPQGLRSAITAGEANGLSTPLVLDYFVGSSNDIGSDGKADTIYAGDLYGNLYRIDVRLPTSLNHSTVFTTMEDDSKVRQAITSKPLAKRFNYAPESGDLQNGVLIFVGTGKFLERSDDLSGVTNSFYAIFDDPASISSDTLTRANLLERKLSKDTCQDSSRPTKDPLCTPDNPKTTQIDGEEVFVFADEREKTDWRGTNKSGWYINLFERGERIINNGFFVGDQVSFYAITPSFSICVAGGKSYAYVFEWETGLTPNDDTTFVTSTDNAVNEDGNTGAVRKWIANTIITNYSIVRTNNVVQFFGSSAGKDLKDVVSKVDPEEVNTQLGSVCTINSKGECVLTDVEDAYEIGQTPGGGGTLGDPRVGGGLACDAGSVCHMLKNPAAGQANWIRVYRP</sequence>
<evidence type="ECO:0000256" key="2">
    <source>
        <dbReference type="ARBA" id="ARBA00008387"/>
    </source>
</evidence>
<evidence type="ECO:0000313" key="12">
    <source>
        <dbReference type="Proteomes" id="UP000471298"/>
    </source>
</evidence>
<dbReference type="EMBL" id="WHNW01000001">
    <property type="protein sequence ID" value="MPV85262.1"/>
    <property type="molecule type" value="Genomic_DNA"/>
</dbReference>
<feature type="domain" description="PilY1 beta-propeller" evidence="10">
    <location>
        <begin position="2066"/>
        <end position="2466"/>
    </location>
</feature>
<protein>
    <recommendedName>
        <fullName evidence="10">PilY1 beta-propeller domain-containing protein</fullName>
    </recommendedName>
</protein>
<evidence type="ECO:0000256" key="8">
    <source>
        <dbReference type="SAM" id="MobiDB-lite"/>
    </source>
</evidence>
<feature type="compositionally biased region" description="Low complexity" evidence="8">
    <location>
        <begin position="1119"/>
        <end position="1129"/>
    </location>
</feature>
<evidence type="ECO:0000256" key="7">
    <source>
        <dbReference type="SAM" id="Coils"/>
    </source>
</evidence>
<organism evidence="11 12">
    <name type="scientific">Ostreibacterium oceani</name>
    <dbReference type="NCBI Taxonomy" id="2654998"/>
    <lineage>
        <taxon>Bacteria</taxon>
        <taxon>Pseudomonadati</taxon>
        <taxon>Pseudomonadota</taxon>
        <taxon>Gammaproteobacteria</taxon>
        <taxon>Cardiobacteriales</taxon>
        <taxon>Ostreibacteriaceae</taxon>
        <taxon>Ostreibacterium</taxon>
    </lineage>
</organism>
<dbReference type="RefSeq" id="WP_152808342.1">
    <property type="nucleotide sequence ID" value="NZ_WHNW01000001.1"/>
</dbReference>
<gene>
    <name evidence="11" type="ORF">GCU85_00760</name>
</gene>
<keyword evidence="3" id="KW-1029">Fimbrium biogenesis</keyword>
<reference evidence="11 12" key="1">
    <citation type="submission" date="2019-10" db="EMBL/GenBank/DDBJ databases">
        <title>Cardiobacteriales fam. a chemoheterotrophic member of the order Cardiobacteriales, and proposal of Cardiobacteriales fam. nov.</title>
        <authorList>
            <person name="Wang C."/>
        </authorList>
    </citation>
    <scope>NUCLEOTIDE SEQUENCE [LARGE SCALE GENOMIC DNA]</scope>
    <source>
        <strain evidence="11 12">ML27</strain>
    </source>
</reference>
<feature type="compositionally biased region" description="Low complexity" evidence="8">
    <location>
        <begin position="861"/>
        <end position="879"/>
    </location>
</feature>
<dbReference type="Pfam" id="PF05567">
    <property type="entry name" value="T4P_PilY1"/>
    <property type="match status" value="1"/>
</dbReference>
<feature type="compositionally biased region" description="Polar residues" evidence="8">
    <location>
        <begin position="908"/>
        <end position="1020"/>
    </location>
</feature>
<evidence type="ECO:0000259" key="10">
    <source>
        <dbReference type="Pfam" id="PF05567"/>
    </source>
</evidence>
<evidence type="ECO:0000256" key="9">
    <source>
        <dbReference type="SAM" id="SignalP"/>
    </source>
</evidence>
<evidence type="ECO:0000256" key="1">
    <source>
        <dbReference type="ARBA" id="ARBA00004561"/>
    </source>
</evidence>
<dbReference type="GO" id="GO:0046872">
    <property type="term" value="F:metal ion binding"/>
    <property type="evidence" value="ECO:0007669"/>
    <property type="project" value="UniProtKB-KW"/>
</dbReference>
<dbReference type="SUPFAM" id="SSF50998">
    <property type="entry name" value="Quinoprotein alcohol dehydrogenase-like"/>
    <property type="match status" value="1"/>
</dbReference>
<evidence type="ECO:0000313" key="11">
    <source>
        <dbReference type="EMBL" id="MPV85262.1"/>
    </source>
</evidence>
<evidence type="ECO:0000256" key="5">
    <source>
        <dbReference type="ARBA" id="ARBA00022837"/>
    </source>
</evidence>
<feature type="signal peptide" evidence="9">
    <location>
        <begin position="1"/>
        <end position="21"/>
    </location>
</feature>
<accession>A0A6N7ERZ2</accession>
<dbReference type="GO" id="GO:0051015">
    <property type="term" value="F:actin filament binding"/>
    <property type="evidence" value="ECO:0007669"/>
    <property type="project" value="TreeGrafter"/>
</dbReference>
<comment type="similarity">
    <text evidence="2">Belongs to the PilY1 family.</text>
</comment>
<feature type="chain" id="PRO_5027053370" description="PilY1 beta-propeller domain-containing protein" evidence="9">
    <location>
        <begin position="22"/>
        <end position="2708"/>
    </location>
</feature>
<feature type="compositionally biased region" description="Polar residues" evidence="8">
    <location>
        <begin position="887"/>
        <end position="900"/>
    </location>
</feature>
<feature type="coiled-coil region" evidence="7">
    <location>
        <begin position="660"/>
        <end position="719"/>
    </location>
</feature>
<feature type="region of interest" description="Disordered" evidence="8">
    <location>
        <begin position="1191"/>
        <end position="1218"/>
    </location>
</feature>
<feature type="region of interest" description="Disordered" evidence="8">
    <location>
        <begin position="2465"/>
        <end position="2487"/>
    </location>
</feature>
<comment type="subcellular location">
    <subcellularLocation>
        <location evidence="1">Fimbrium</location>
    </subcellularLocation>
</comment>
<evidence type="ECO:0000256" key="3">
    <source>
        <dbReference type="ARBA" id="ARBA00022558"/>
    </source>
</evidence>
<dbReference type="GO" id="GO:0000146">
    <property type="term" value="F:microfilament motor activity"/>
    <property type="evidence" value="ECO:0007669"/>
    <property type="project" value="TreeGrafter"/>
</dbReference>
<feature type="region of interest" description="Disordered" evidence="8">
    <location>
        <begin position="1538"/>
        <end position="1562"/>
    </location>
</feature>